<protein>
    <recommendedName>
        <fullName evidence="3">Endonuclease/exonuclease/phosphatase domain-containing protein</fullName>
    </recommendedName>
</protein>
<reference evidence="2" key="1">
    <citation type="submission" date="2021-01" db="EMBL/GenBank/DDBJ databases">
        <authorList>
            <person name="Corre E."/>
            <person name="Pelletier E."/>
            <person name="Niang G."/>
            <person name="Scheremetjew M."/>
            <person name="Finn R."/>
            <person name="Kale V."/>
            <person name="Holt S."/>
            <person name="Cochrane G."/>
            <person name="Meng A."/>
            <person name="Brown T."/>
            <person name="Cohen L."/>
        </authorList>
    </citation>
    <scope>NUCLEOTIDE SEQUENCE</scope>
    <source>
        <strain evidence="2">RCC1130</strain>
    </source>
</reference>
<feature type="region of interest" description="Disordered" evidence="1">
    <location>
        <begin position="274"/>
        <end position="300"/>
    </location>
</feature>
<proteinExistence type="predicted"/>
<evidence type="ECO:0000313" key="2">
    <source>
        <dbReference type="EMBL" id="CAD8538953.1"/>
    </source>
</evidence>
<accession>A0A7S0NWL6</accession>
<dbReference type="InterPro" id="IPR036691">
    <property type="entry name" value="Endo/exonu/phosph_ase_sf"/>
</dbReference>
<sequence>MGDMNCRWKHMIEQDAAVNPLTHAHATRPSYLPGMAEPVLDRYTGKPRATEPASFDLIVVTRPLVVELAPKQLGPKFTPCKLPRTLMKSLSWPSDHTSVVATVKGALGPALTLATWNVADCAYFGQFWPQAAYGFDWQPESERLHQIEAHALKLLDASDVVGLQEVPSALVERLVEHGAARQFQVQWVAAPSRPKGELQSDGVKHVIECPWYKRAAGRHGCSTSAGGIAAALPLPPTAHDMLFARFAALPTSTGQAIELEVGADVASSAAPIAPSASAAGKVDGTSARAGDDVPEDWEDL</sequence>
<dbReference type="SUPFAM" id="SSF56219">
    <property type="entry name" value="DNase I-like"/>
    <property type="match status" value="1"/>
</dbReference>
<evidence type="ECO:0000256" key="1">
    <source>
        <dbReference type="SAM" id="MobiDB-lite"/>
    </source>
</evidence>
<organism evidence="2">
    <name type="scientific">Calcidiscus leptoporus</name>
    <dbReference type="NCBI Taxonomy" id="127549"/>
    <lineage>
        <taxon>Eukaryota</taxon>
        <taxon>Haptista</taxon>
        <taxon>Haptophyta</taxon>
        <taxon>Prymnesiophyceae</taxon>
        <taxon>Coccolithales</taxon>
        <taxon>Calcidiscaceae</taxon>
        <taxon>Calcidiscus</taxon>
    </lineage>
</organism>
<name>A0A7S0NWL6_9EUKA</name>
<dbReference type="AlphaFoldDB" id="A0A7S0NWL6"/>
<gene>
    <name evidence="2" type="ORF">CLEP1334_LOCUS14236</name>
</gene>
<dbReference type="EMBL" id="HBER01028328">
    <property type="protein sequence ID" value="CAD8538953.1"/>
    <property type="molecule type" value="Transcribed_RNA"/>
</dbReference>
<evidence type="ECO:0008006" key="3">
    <source>
        <dbReference type="Google" id="ProtNLM"/>
    </source>
</evidence>